<keyword evidence="2" id="KW-1185">Reference proteome</keyword>
<dbReference type="HOGENOM" id="CLU_125389_1_0_10"/>
<name>H2BT21_GILLR</name>
<evidence type="ECO:0000313" key="1">
    <source>
        <dbReference type="EMBL" id="EHQ02579.1"/>
    </source>
</evidence>
<evidence type="ECO:0008006" key="3">
    <source>
        <dbReference type="Google" id="ProtNLM"/>
    </source>
</evidence>
<dbReference type="RefSeq" id="WP_006988889.1">
    <property type="nucleotide sequence ID" value="NZ_JH594606.1"/>
</dbReference>
<dbReference type="OrthoDB" id="956078at2"/>
<gene>
    <name evidence="1" type="ORF">Gilli_1938</name>
</gene>
<proteinExistence type="predicted"/>
<organism evidence="1 2">
    <name type="scientific">Gillisia limnaea (strain DSM 15749 / LMG 21470 / R-8282)</name>
    <dbReference type="NCBI Taxonomy" id="865937"/>
    <lineage>
        <taxon>Bacteria</taxon>
        <taxon>Pseudomonadati</taxon>
        <taxon>Bacteroidota</taxon>
        <taxon>Flavobacteriia</taxon>
        <taxon>Flavobacteriales</taxon>
        <taxon>Flavobacteriaceae</taxon>
        <taxon>Gillisia</taxon>
    </lineage>
</organism>
<evidence type="ECO:0000313" key="2">
    <source>
        <dbReference type="Proteomes" id="UP000003844"/>
    </source>
</evidence>
<dbReference type="AlphaFoldDB" id="H2BT21"/>
<dbReference type="eggNOG" id="ENOG50329K3">
    <property type="taxonomic scope" value="Bacteria"/>
</dbReference>
<accession>H2BT21</accession>
<protein>
    <recommendedName>
        <fullName evidence="3">N-acetyltransferase domain-containing protein</fullName>
    </recommendedName>
</protein>
<dbReference type="EMBL" id="JH594606">
    <property type="protein sequence ID" value="EHQ02579.1"/>
    <property type="molecule type" value="Genomic_DNA"/>
</dbReference>
<dbReference type="Proteomes" id="UP000003844">
    <property type="component" value="Unassembled WGS sequence"/>
</dbReference>
<sequence>MKKTEQGFIIDRLTDSILNTISGDSFQTEVSTLKKSDLKHILKKNNWNFAWKAEFNDLTKEVYKLTIVNNPDIVQGLLSITVESDHIFMNLLESAPFNIGKQKLYEGVAGNLVAYACKVSFQKGYDGFVAFTAKSRLIKHYEETLRAYHFRNQRMIIDTNSAKFLVTKYFKTL</sequence>
<reference evidence="2" key="1">
    <citation type="journal article" date="2012" name="Stand. Genomic Sci.">
        <title>Genome sequence of the Antarctic rhodopsins-containing flavobacterium Gillisia limnaea type strain (R-8282(T)).</title>
        <authorList>
            <person name="Riedel T."/>
            <person name="Held B."/>
            <person name="Nolan M."/>
            <person name="Lucas S."/>
            <person name="Lapidus A."/>
            <person name="Tice H."/>
            <person name="Del Rio T.G."/>
            <person name="Cheng J.F."/>
            <person name="Han C."/>
            <person name="Tapia R."/>
            <person name="Goodwin L.A."/>
            <person name="Pitluck S."/>
            <person name="Liolios K."/>
            <person name="Mavromatis K."/>
            <person name="Pagani I."/>
            <person name="Ivanova N."/>
            <person name="Mikhailova N."/>
            <person name="Pati A."/>
            <person name="Chen A."/>
            <person name="Palaniappan K."/>
            <person name="Land M."/>
            <person name="Rohde M."/>
            <person name="Tindall B.J."/>
            <person name="Detter J.C."/>
            <person name="Goker M."/>
            <person name="Bristow J."/>
            <person name="Eisen J.A."/>
            <person name="Markowitz V."/>
            <person name="Hugenholtz P."/>
            <person name="Kyrpides N.C."/>
            <person name="Klenk H.P."/>
            <person name="Woyke T."/>
        </authorList>
    </citation>
    <scope>NUCLEOTIDE SEQUENCE [LARGE SCALE GENOMIC DNA]</scope>
    <source>
        <strain evidence="2">DSM 15749 / LMG 21470 / R-8282</strain>
    </source>
</reference>
<dbReference type="STRING" id="865937.Gilli_1938"/>